<protein>
    <recommendedName>
        <fullName evidence="4">Mitochondrial zinc maintenance protein 1, mitochondrial</fullName>
    </recommendedName>
</protein>
<sequence length="116" mass="13000">MATPSLPALSAYRQILRATRIAFHNDNRVLLAARAEARRNFDENRRVGIDTGLQINNAIEVATILRHNIVQGSRENGNEEAKWQLNIHDQIERGDNDSIKIGNQDVKIHKACSSSS</sequence>
<dbReference type="PANTHER" id="PTHR46749:SF1">
    <property type="entry name" value="COMPLEX III ASSEMBLY FACTOR LYRM7"/>
    <property type="match status" value="1"/>
</dbReference>
<evidence type="ECO:0000256" key="8">
    <source>
        <dbReference type="ARBA" id="ARBA00025268"/>
    </source>
</evidence>
<evidence type="ECO:0000313" key="9">
    <source>
        <dbReference type="EMBL" id="KAJ5299189.1"/>
    </source>
</evidence>
<dbReference type="InterPro" id="IPR050435">
    <property type="entry name" value="MZM1/LYRM7"/>
</dbReference>
<evidence type="ECO:0000256" key="5">
    <source>
        <dbReference type="ARBA" id="ARBA00022946"/>
    </source>
</evidence>
<evidence type="ECO:0000256" key="4">
    <source>
        <dbReference type="ARBA" id="ARBA00015108"/>
    </source>
</evidence>
<comment type="function">
    <text evidence="8">Assembly factor required for Rieske Fe-S protein RIP1 incorporation into the cytochrome b-c1 (CIII) complex. Functions as a chaperone, binding to this subunit within the mitochondrial matrix and stabilizing it prior to its translocation and insertion into the late CIII dimeric intermediate within the mitochondrial inner membrane. Modulates the mitochondrial matrix zinc pool.</text>
</comment>
<keyword evidence="7" id="KW-0143">Chaperone</keyword>
<dbReference type="GO" id="GO:0034551">
    <property type="term" value="P:mitochondrial respiratory chain complex III assembly"/>
    <property type="evidence" value="ECO:0007669"/>
    <property type="project" value="InterPro"/>
</dbReference>
<dbReference type="GO" id="GO:0044183">
    <property type="term" value="F:protein folding chaperone"/>
    <property type="evidence" value="ECO:0007669"/>
    <property type="project" value="TreeGrafter"/>
</dbReference>
<reference evidence="9" key="2">
    <citation type="journal article" date="2023" name="IMA Fungus">
        <title>Comparative genomic study of the Penicillium genus elucidates a diverse pangenome and 15 lateral gene transfer events.</title>
        <authorList>
            <person name="Petersen C."/>
            <person name="Sorensen T."/>
            <person name="Nielsen M.R."/>
            <person name="Sondergaard T.E."/>
            <person name="Sorensen J.L."/>
            <person name="Fitzpatrick D.A."/>
            <person name="Frisvad J.C."/>
            <person name="Nielsen K.L."/>
        </authorList>
    </citation>
    <scope>NUCLEOTIDE SEQUENCE</scope>
    <source>
        <strain evidence="9">IBT 21472</strain>
    </source>
</reference>
<dbReference type="PANTHER" id="PTHR46749">
    <property type="entry name" value="COMPLEX III ASSEMBLY FACTOR LYRM7"/>
    <property type="match status" value="1"/>
</dbReference>
<comment type="subcellular location">
    <subcellularLocation>
        <location evidence="1">Mitochondrion matrix</location>
    </subcellularLocation>
</comment>
<evidence type="ECO:0000256" key="2">
    <source>
        <dbReference type="ARBA" id="ARBA00009949"/>
    </source>
</evidence>
<gene>
    <name evidence="9" type="ORF">N7476_010746</name>
</gene>
<evidence type="ECO:0000313" key="10">
    <source>
        <dbReference type="Proteomes" id="UP001147746"/>
    </source>
</evidence>
<comment type="subunit">
    <text evidence="3">Interacts with RIP1.</text>
</comment>
<reference evidence="9" key="1">
    <citation type="submission" date="2022-12" db="EMBL/GenBank/DDBJ databases">
        <authorList>
            <person name="Petersen C."/>
        </authorList>
    </citation>
    <scope>NUCLEOTIDE SEQUENCE</scope>
    <source>
        <strain evidence="9">IBT 21472</strain>
    </source>
</reference>
<evidence type="ECO:0000256" key="7">
    <source>
        <dbReference type="ARBA" id="ARBA00023186"/>
    </source>
</evidence>
<dbReference type="EMBL" id="JAPZBO010000010">
    <property type="protein sequence ID" value="KAJ5299189.1"/>
    <property type="molecule type" value="Genomic_DNA"/>
</dbReference>
<dbReference type="OrthoDB" id="529194at2759"/>
<comment type="caution">
    <text evidence="9">The sequence shown here is derived from an EMBL/GenBank/DDBJ whole genome shotgun (WGS) entry which is preliminary data.</text>
</comment>
<dbReference type="CDD" id="cd20267">
    <property type="entry name" value="Complex1_LYR_LYRM7"/>
    <property type="match status" value="1"/>
</dbReference>
<evidence type="ECO:0000256" key="1">
    <source>
        <dbReference type="ARBA" id="ARBA00004305"/>
    </source>
</evidence>
<dbReference type="Proteomes" id="UP001147746">
    <property type="component" value="Unassembled WGS sequence"/>
</dbReference>
<dbReference type="InterPro" id="IPR045298">
    <property type="entry name" value="Complex1_LYR_LYRM7"/>
</dbReference>
<keyword evidence="5" id="KW-0809">Transit peptide</keyword>
<organism evidence="9 10">
    <name type="scientific">Penicillium atrosanguineum</name>
    <dbReference type="NCBI Taxonomy" id="1132637"/>
    <lineage>
        <taxon>Eukaryota</taxon>
        <taxon>Fungi</taxon>
        <taxon>Dikarya</taxon>
        <taxon>Ascomycota</taxon>
        <taxon>Pezizomycotina</taxon>
        <taxon>Eurotiomycetes</taxon>
        <taxon>Eurotiomycetidae</taxon>
        <taxon>Eurotiales</taxon>
        <taxon>Aspergillaceae</taxon>
        <taxon>Penicillium</taxon>
    </lineage>
</organism>
<evidence type="ECO:0000256" key="3">
    <source>
        <dbReference type="ARBA" id="ARBA00011589"/>
    </source>
</evidence>
<proteinExistence type="inferred from homology"/>
<name>A0A9W9PLB0_9EURO</name>
<accession>A0A9W9PLB0</accession>
<keyword evidence="10" id="KW-1185">Reference proteome</keyword>
<dbReference type="GO" id="GO:0005759">
    <property type="term" value="C:mitochondrial matrix"/>
    <property type="evidence" value="ECO:0007669"/>
    <property type="project" value="UniProtKB-SubCell"/>
</dbReference>
<keyword evidence="6" id="KW-0496">Mitochondrion</keyword>
<dbReference type="AlphaFoldDB" id="A0A9W9PLB0"/>
<comment type="similarity">
    <text evidence="2">Belongs to the complex I LYR family. MZM1 subfamily.</text>
</comment>
<evidence type="ECO:0000256" key="6">
    <source>
        <dbReference type="ARBA" id="ARBA00023128"/>
    </source>
</evidence>